<feature type="transmembrane region" description="Helical" evidence="5">
    <location>
        <begin position="280"/>
        <end position="299"/>
    </location>
</feature>
<proteinExistence type="predicted"/>
<evidence type="ECO:0000256" key="4">
    <source>
        <dbReference type="ARBA" id="ARBA00023136"/>
    </source>
</evidence>
<evidence type="ECO:0000313" key="7">
    <source>
        <dbReference type="EMBL" id="CAF1383410.1"/>
    </source>
</evidence>
<keyword evidence="2 5" id="KW-0812">Transmembrane</keyword>
<name>A0A815W8T7_ADIRI</name>
<dbReference type="EMBL" id="CAJNOJ010000302">
    <property type="protein sequence ID" value="CAF1383410.1"/>
    <property type="molecule type" value="Genomic_DNA"/>
</dbReference>
<keyword evidence="9" id="KW-1185">Reference proteome</keyword>
<feature type="transmembrane region" description="Helical" evidence="5">
    <location>
        <begin position="183"/>
        <end position="205"/>
    </location>
</feature>
<evidence type="ECO:0000256" key="5">
    <source>
        <dbReference type="SAM" id="Phobius"/>
    </source>
</evidence>
<keyword evidence="4 5" id="KW-0472">Membrane</keyword>
<dbReference type="Proteomes" id="UP000663828">
    <property type="component" value="Unassembled WGS sequence"/>
</dbReference>
<dbReference type="InterPro" id="IPR052954">
    <property type="entry name" value="GPCR-Ligand_Int"/>
</dbReference>
<feature type="domain" description="G-protein coupled receptors family 1 profile" evidence="6">
    <location>
        <begin position="37"/>
        <end position="299"/>
    </location>
</feature>
<dbReference type="OrthoDB" id="10504678at2759"/>
<feature type="transmembrane region" description="Helical" evidence="5">
    <location>
        <begin position="142"/>
        <end position="163"/>
    </location>
</feature>
<accession>A0A815W8T7</accession>
<feature type="transmembrane region" description="Helical" evidence="5">
    <location>
        <begin position="58"/>
        <end position="75"/>
    </location>
</feature>
<dbReference type="EMBL" id="CAJNOR010005012">
    <property type="protein sequence ID" value="CAF1540132.1"/>
    <property type="molecule type" value="Genomic_DNA"/>
</dbReference>
<evidence type="ECO:0000313" key="8">
    <source>
        <dbReference type="EMBL" id="CAF1540132.1"/>
    </source>
</evidence>
<dbReference type="InterPro" id="IPR017452">
    <property type="entry name" value="GPCR_Rhodpsn_7TM"/>
</dbReference>
<evidence type="ECO:0000256" key="2">
    <source>
        <dbReference type="ARBA" id="ARBA00022692"/>
    </source>
</evidence>
<keyword evidence="3 5" id="KW-1133">Transmembrane helix</keyword>
<feature type="transmembrane region" description="Helical" evidence="5">
    <location>
        <begin position="240"/>
        <end position="260"/>
    </location>
</feature>
<feature type="transmembrane region" description="Helical" evidence="5">
    <location>
        <begin position="21"/>
        <end position="46"/>
    </location>
</feature>
<dbReference type="GO" id="GO:0016020">
    <property type="term" value="C:membrane"/>
    <property type="evidence" value="ECO:0007669"/>
    <property type="project" value="UniProtKB-SubCell"/>
</dbReference>
<organism evidence="8 9">
    <name type="scientific">Adineta ricciae</name>
    <name type="common">Rotifer</name>
    <dbReference type="NCBI Taxonomy" id="249248"/>
    <lineage>
        <taxon>Eukaryota</taxon>
        <taxon>Metazoa</taxon>
        <taxon>Spiralia</taxon>
        <taxon>Gnathifera</taxon>
        <taxon>Rotifera</taxon>
        <taxon>Eurotatoria</taxon>
        <taxon>Bdelloidea</taxon>
        <taxon>Adinetida</taxon>
        <taxon>Adinetidae</taxon>
        <taxon>Adineta</taxon>
    </lineage>
</organism>
<evidence type="ECO:0000256" key="3">
    <source>
        <dbReference type="ARBA" id="ARBA00022989"/>
    </source>
</evidence>
<comment type="subcellular location">
    <subcellularLocation>
        <location evidence="1">Membrane</location>
    </subcellularLocation>
</comment>
<sequence>MSYSNTSSLDIVNEIRWQLVVFVRCWSAILFTLGLVGHILNIYVFTRPILYSNSCGRYFFASTITGLLVVTEYLLIRALQLGYSIDLMSTSIVACKILAFSFIPIRTLPSWFIALACLDRYLCSSTSTNLRQWCNTRNATRLIWIVVLFMAVINSHMFGFYTIIPAEQICDATPTSYVLFYGIWNLIIWTVIPIPCMIVFTFLTIRNIHRGRNRIGIDDTQNDRQYIQFKKERQLIRMTIGQAFLLGLPSAVNSITHLYIAPAGIIMANNDIEEATITNAYHIIGFVSLFGPSMSFYLFTLSSKLFRKQLILLFRCGLPEQTQSQLTRSVQNQ</sequence>
<dbReference type="Proteomes" id="UP000663852">
    <property type="component" value="Unassembled WGS sequence"/>
</dbReference>
<evidence type="ECO:0000256" key="1">
    <source>
        <dbReference type="ARBA" id="ARBA00004370"/>
    </source>
</evidence>
<evidence type="ECO:0000259" key="6">
    <source>
        <dbReference type="PROSITE" id="PS50262"/>
    </source>
</evidence>
<dbReference type="AlphaFoldDB" id="A0A815W8T7"/>
<dbReference type="PANTHER" id="PTHR46641">
    <property type="entry name" value="FMRFAMIDE RECEPTOR-RELATED"/>
    <property type="match status" value="1"/>
</dbReference>
<reference evidence="8" key="1">
    <citation type="submission" date="2021-02" db="EMBL/GenBank/DDBJ databases">
        <authorList>
            <person name="Nowell W R."/>
        </authorList>
    </citation>
    <scope>NUCLEOTIDE SEQUENCE</scope>
</reference>
<dbReference type="Gene3D" id="1.20.1070.10">
    <property type="entry name" value="Rhodopsin 7-helix transmembrane proteins"/>
    <property type="match status" value="1"/>
</dbReference>
<dbReference type="SUPFAM" id="SSF81321">
    <property type="entry name" value="Family A G protein-coupled receptor-like"/>
    <property type="match status" value="1"/>
</dbReference>
<protein>
    <recommendedName>
        <fullName evidence="6">G-protein coupled receptors family 1 profile domain-containing protein</fullName>
    </recommendedName>
</protein>
<gene>
    <name evidence="7" type="ORF">EDS130_LOCUS35060</name>
    <name evidence="8" type="ORF">XAT740_LOCUS42120</name>
</gene>
<dbReference type="PROSITE" id="PS50262">
    <property type="entry name" value="G_PROTEIN_RECEP_F1_2"/>
    <property type="match status" value="1"/>
</dbReference>
<comment type="caution">
    <text evidence="8">The sequence shown here is derived from an EMBL/GenBank/DDBJ whole genome shotgun (WGS) entry which is preliminary data.</text>
</comment>
<dbReference type="PANTHER" id="PTHR46641:SF18">
    <property type="entry name" value="G-PROTEIN COUPLED RECEPTORS FAMILY 1 PROFILE DOMAIN-CONTAINING PROTEIN"/>
    <property type="match status" value="1"/>
</dbReference>
<evidence type="ECO:0000313" key="9">
    <source>
        <dbReference type="Proteomes" id="UP000663828"/>
    </source>
</evidence>